<dbReference type="InterPro" id="IPR048846">
    <property type="entry name" value="PaaX-like_central"/>
</dbReference>
<organism evidence="2 3">
    <name type="scientific">Candidatus Spechtbacteria bacterium RIFCSPLOWO2_01_FULL_43_12</name>
    <dbReference type="NCBI Taxonomy" id="1802162"/>
    <lineage>
        <taxon>Bacteria</taxon>
        <taxon>Candidatus Spechtiibacteriota</taxon>
    </lineage>
</organism>
<proteinExistence type="predicted"/>
<evidence type="ECO:0000313" key="2">
    <source>
        <dbReference type="EMBL" id="OGZ60653.1"/>
    </source>
</evidence>
<dbReference type="PANTHER" id="PTHR30319">
    <property type="entry name" value="PHENYLACETIC ACID REGULATOR-RELATED TRANSCRIPTIONAL REPRESSOR"/>
    <property type="match status" value="1"/>
</dbReference>
<name>A0A1G2HDU4_9BACT</name>
<dbReference type="GO" id="GO:0006351">
    <property type="term" value="P:DNA-templated transcription"/>
    <property type="evidence" value="ECO:0007669"/>
    <property type="project" value="TreeGrafter"/>
</dbReference>
<feature type="domain" description="Transcriptional repressor PaaX-like central Cas2-like" evidence="1">
    <location>
        <begin position="116"/>
        <end position="187"/>
    </location>
</feature>
<sequence length="204" mass="23996">MPRKSFYPQRENKNIIAKKIILALAVPVLMPFEPFSKTHPWARGAHGKLESKLLYPSPEKIDEKKIRQSLYVLKKRGYIKLTNVDNKGKFNLELTKKGQEALKGYEFQDLEIEKPKNWDGKWSFVMFDIPEKSRYARDVLRDKLESMEFFRVQQSVWVYPYPCDKEMDFITEFLGIRGGVLVFTGKVSRDIKLKLHFNKIGFSL</sequence>
<reference evidence="2 3" key="1">
    <citation type="journal article" date="2016" name="Nat. Commun.">
        <title>Thousands of microbial genomes shed light on interconnected biogeochemical processes in an aquifer system.</title>
        <authorList>
            <person name="Anantharaman K."/>
            <person name="Brown C.T."/>
            <person name="Hug L.A."/>
            <person name="Sharon I."/>
            <person name="Castelle C.J."/>
            <person name="Probst A.J."/>
            <person name="Thomas B.C."/>
            <person name="Singh A."/>
            <person name="Wilkins M.J."/>
            <person name="Karaoz U."/>
            <person name="Brodie E.L."/>
            <person name="Williams K.H."/>
            <person name="Hubbard S.S."/>
            <person name="Banfield J.F."/>
        </authorList>
    </citation>
    <scope>NUCLEOTIDE SEQUENCE [LARGE SCALE GENOMIC DNA]</scope>
</reference>
<evidence type="ECO:0000259" key="1">
    <source>
        <dbReference type="Pfam" id="PF20803"/>
    </source>
</evidence>
<dbReference type="AlphaFoldDB" id="A0A1G2HDU4"/>
<dbReference type="Proteomes" id="UP000178835">
    <property type="component" value="Unassembled WGS sequence"/>
</dbReference>
<dbReference type="EMBL" id="MHOH01000016">
    <property type="protein sequence ID" value="OGZ60653.1"/>
    <property type="molecule type" value="Genomic_DNA"/>
</dbReference>
<dbReference type="Pfam" id="PF20803">
    <property type="entry name" value="PaaX_M"/>
    <property type="match status" value="1"/>
</dbReference>
<dbReference type="PANTHER" id="PTHR30319:SF1">
    <property type="entry name" value="TRANSCRIPTIONAL REPRESSOR PAAX"/>
    <property type="match status" value="1"/>
</dbReference>
<protein>
    <recommendedName>
        <fullName evidence="1">Transcriptional repressor PaaX-like central Cas2-like domain-containing protein</fullName>
    </recommendedName>
</protein>
<dbReference type="Gene3D" id="3.30.70.2650">
    <property type="match status" value="1"/>
</dbReference>
<gene>
    <name evidence="2" type="ORF">A2919_02005</name>
</gene>
<accession>A0A1G2HDU4</accession>
<comment type="caution">
    <text evidence="2">The sequence shown here is derived from an EMBL/GenBank/DDBJ whole genome shotgun (WGS) entry which is preliminary data.</text>
</comment>
<evidence type="ECO:0000313" key="3">
    <source>
        <dbReference type="Proteomes" id="UP000178835"/>
    </source>
</evidence>